<dbReference type="RefSeq" id="WP_207704467.1">
    <property type="nucleotide sequence ID" value="NZ_JAFREL020000001.1"/>
</dbReference>
<keyword evidence="7" id="KW-1185">Reference proteome</keyword>
<dbReference type="PANTHER" id="PTHR30520:SF8">
    <property type="entry name" value="NITRITE TRANSPORTER NIRC"/>
    <property type="match status" value="1"/>
</dbReference>
<gene>
    <name evidence="6" type="ORF">JZO67_001508</name>
</gene>
<reference evidence="6 7" key="1">
    <citation type="submission" date="2024-02" db="EMBL/GenBank/DDBJ databases">
        <title>The Genome Sequence of Enterococcus sp. DIV0159.</title>
        <authorList>
            <person name="Earl A."/>
            <person name="Manson A."/>
            <person name="Gilmore M."/>
            <person name="Sanders J."/>
            <person name="Shea T."/>
            <person name="Howe W."/>
            <person name="Livny J."/>
            <person name="Cuomo C."/>
            <person name="Neafsey D."/>
            <person name="Birren B."/>
        </authorList>
    </citation>
    <scope>NUCLEOTIDE SEQUENCE [LARGE SCALE GENOMIC DNA]</scope>
    <source>
        <strain evidence="6 7">665A</strain>
    </source>
</reference>
<feature type="transmembrane region" description="Helical" evidence="5">
    <location>
        <begin position="249"/>
        <end position="271"/>
    </location>
</feature>
<feature type="transmembrane region" description="Helical" evidence="5">
    <location>
        <begin position="173"/>
        <end position="194"/>
    </location>
</feature>
<name>A0ABV0ENY7_9ENTE</name>
<feature type="transmembrane region" description="Helical" evidence="5">
    <location>
        <begin position="120"/>
        <end position="143"/>
    </location>
</feature>
<protein>
    <recommendedName>
        <fullName evidence="8">Formate-nitrite transporter</fullName>
    </recommendedName>
</protein>
<evidence type="ECO:0000313" key="6">
    <source>
        <dbReference type="EMBL" id="MEO1769557.1"/>
    </source>
</evidence>
<organism evidence="6 7">
    <name type="scientific">Candidatus Enterococcus ferrettii</name>
    <dbReference type="NCBI Taxonomy" id="2815324"/>
    <lineage>
        <taxon>Bacteria</taxon>
        <taxon>Bacillati</taxon>
        <taxon>Bacillota</taxon>
        <taxon>Bacilli</taxon>
        <taxon>Lactobacillales</taxon>
        <taxon>Enterococcaceae</taxon>
        <taxon>Enterococcus</taxon>
    </lineage>
</organism>
<keyword evidence="4 5" id="KW-0472">Membrane</keyword>
<feature type="transmembrane region" description="Helical" evidence="5">
    <location>
        <begin position="79"/>
        <end position="99"/>
    </location>
</feature>
<dbReference type="InterPro" id="IPR000292">
    <property type="entry name" value="For/NO2_transpt"/>
</dbReference>
<keyword evidence="2 5" id="KW-0812">Transmembrane</keyword>
<feature type="transmembrane region" description="Helical" evidence="5">
    <location>
        <begin position="201"/>
        <end position="221"/>
    </location>
</feature>
<dbReference type="Proteomes" id="UP000664357">
    <property type="component" value="Unassembled WGS sequence"/>
</dbReference>
<proteinExistence type="predicted"/>
<evidence type="ECO:0000256" key="2">
    <source>
        <dbReference type="ARBA" id="ARBA00022692"/>
    </source>
</evidence>
<comment type="caution">
    <text evidence="6">The sequence shown here is derived from an EMBL/GenBank/DDBJ whole genome shotgun (WGS) entry which is preliminary data.</text>
</comment>
<evidence type="ECO:0000256" key="3">
    <source>
        <dbReference type="ARBA" id="ARBA00022989"/>
    </source>
</evidence>
<evidence type="ECO:0000256" key="5">
    <source>
        <dbReference type="SAM" id="Phobius"/>
    </source>
</evidence>
<evidence type="ECO:0008006" key="8">
    <source>
        <dbReference type="Google" id="ProtNLM"/>
    </source>
</evidence>
<evidence type="ECO:0000256" key="4">
    <source>
        <dbReference type="ARBA" id="ARBA00023136"/>
    </source>
</evidence>
<comment type="subcellular location">
    <subcellularLocation>
        <location evidence="1">Membrane</location>
        <topology evidence="1">Multi-pass membrane protein</topology>
    </subcellularLocation>
</comment>
<dbReference type="Pfam" id="PF01226">
    <property type="entry name" value="Form_Nir_trans"/>
    <property type="match status" value="1"/>
</dbReference>
<keyword evidence="3 5" id="KW-1133">Transmembrane helix</keyword>
<dbReference type="InterPro" id="IPR023271">
    <property type="entry name" value="Aquaporin-like"/>
</dbReference>
<accession>A0ABV0ENY7</accession>
<evidence type="ECO:0000313" key="7">
    <source>
        <dbReference type="Proteomes" id="UP000664357"/>
    </source>
</evidence>
<evidence type="ECO:0000256" key="1">
    <source>
        <dbReference type="ARBA" id="ARBA00004141"/>
    </source>
</evidence>
<dbReference type="Gene3D" id="1.20.1080.10">
    <property type="entry name" value="Glycerol uptake facilitator protein"/>
    <property type="match status" value="1"/>
</dbReference>
<dbReference type="EMBL" id="JAFREL020000001">
    <property type="protein sequence ID" value="MEO1769557.1"/>
    <property type="molecule type" value="Genomic_DNA"/>
</dbReference>
<feature type="transmembrane region" description="Helical" evidence="5">
    <location>
        <begin position="48"/>
        <end position="67"/>
    </location>
</feature>
<sequence length="280" mass="31359">MDCESKKTTFEKTSVVTELSPMMQQIRIGIEKKDHLFKTSFCRYAVRSCYACLFLSLGTTIAFSVAMKMESIVSNSGKFLYAFMFSWSLVMILFLNGELGTANMLYMTIAVHRKIVSFKTAVSILFICIFFNLVGAIVCAYLLSHTGTFAQLASHNYFFDSVQAKLLKPSSQIFVEGIFANIVVNIAVLMGLRIKEDTGKILVMIFIIYIFAFLGYEHVIANFPTFSLALFVSHGTLNDLVPSNILRNIFFALLGNYIGGGLIMGFGYSWLNSNTTQYLD</sequence>
<dbReference type="PANTHER" id="PTHR30520">
    <property type="entry name" value="FORMATE TRANSPORTER-RELATED"/>
    <property type="match status" value="1"/>
</dbReference>